<dbReference type="PROSITE" id="PS50025">
    <property type="entry name" value="LAM_G_DOMAIN"/>
    <property type="match status" value="3"/>
</dbReference>
<feature type="domain" description="Laminin G" evidence="3">
    <location>
        <begin position="127"/>
        <end position="295"/>
    </location>
</feature>
<dbReference type="KEGG" id="cgob:115004513"/>
<evidence type="ECO:0000256" key="2">
    <source>
        <dbReference type="SAM" id="MobiDB-lite"/>
    </source>
</evidence>
<dbReference type="OrthoDB" id="10011303at2759"/>
<feature type="domain" description="Laminin G" evidence="3">
    <location>
        <begin position="345"/>
        <end position="511"/>
    </location>
</feature>
<dbReference type="SMART" id="SM00282">
    <property type="entry name" value="LamG"/>
    <property type="match status" value="3"/>
</dbReference>
<dbReference type="InterPro" id="IPR013320">
    <property type="entry name" value="ConA-like_dom_sf"/>
</dbReference>
<dbReference type="CDD" id="cd00110">
    <property type="entry name" value="LamG"/>
    <property type="match status" value="3"/>
</dbReference>
<evidence type="ECO:0000313" key="4">
    <source>
        <dbReference type="Proteomes" id="UP000504630"/>
    </source>
</evidence>
<dbReference type="Gene3D" id="2.60.120.200">
    <property type="match status" value="4"/>
</dbReference>
<reference evidence="5" key="1">
    <citation type="submission" date="2025-08" db="UniProtKB">
        <authorList>
            <consortium name="RefSeq"/>
        </authorList>
    </citation>
    <scope>IDENTIFICATION</scope>
</reference>
<dbReference type="GeneID" id="115004513"/>
<dbReference type="Proteomes" id="UP000504630">
    <property type="component" value="Unplaced"/>
</dbReference>
<evidence type="ECO:0000313" key="5">
    <source>
        <dbReference type="RefSeq" id="XP_029282017.1"/>
    </source>
</evidence>
<evidence type="ECO:0000259" key="3">
    <source>
        <dbReference type="PROSITE" id="PS50025"/>
    </source>
</evidence>
<feature type="domain" description="Laminin G" evidence="3">
    <location>
        <begin position="518"/>
        <end position="692"/>
    </location>
</feature>
<dbReference type="SUPFAM" id="SSF49899">
    <property type="entry name" value="Concanavalin A-like lectins/glucanases"/>
    <property type="match status" value="3"/>
</dbReference>
<proteinExistence type="predicted"/>
<dbReference type="InterPro" id="IPR050372">
    <property type="entry name" value="Neurexin-related_CASP"/>
</dbReference>
<dbReference type="PANTHER" id="PTHR15036">
    <property type="entry name" value="PIKACHURIN-LIKE PROTEIN"/>
    <property type="match status" value="1"/>
</dbReference>
<dbReference type="InterPro" id="IPR001791">
    <property type="entry name" value="Laminin_G"/>
</dbReference>
<feature type="compositionally biased region" description="Basic residues" evidence="2">
    <location>
        <begin position="311"/>
        <end position="323"/>
    </location>
</feature>
<dbReference type="Pfam" id="PF02210">
    <property type="entry name" value="Laminin_G_2"/>
    <property type="match status" value="3"/>
</dbReference>
<organism evidence="4 5">
    <name type="scientific">Cottoperca gobio</name>
    <name type="common">Frogmouth</name>
    <name type="synonym">Aphritis gobio</name>
    <dbReference type="NCBI Taxonomy" id="56716"/>
    <lineage>
        <taxon>Eukaryota</taxon>
        <taxon>Metazoa</taxon>
        <taxon>Chordata</taxon>
        <taxon>Craniata</taxon>
        <taxon>Vertebrata</taxon>
        <taxon>Euteleostomi</taxon>
        <taxon>Actinopterygii</taxon>
        <taxon>Neopterygii</taxon>
        <taxon>Teleostei</taxon>
        <taxon>Neoteleostei</taxon>
        <taxon>Acanthomorphata</taxon>
        <taxon>Eupercaria</taxon>
        <taxon>Perciformes</taxon>
        <taxon>Notothenioidei</taxon>
        <taxon>Bovichtidae</taxon>
        <taxon>Cottoperca</taxon>
    </lineage>
</organism>
<dbReference type="FunFam" id="2.60.120.200:FF:000271">
    <property type="entry name" value="Laminin alpha 5"/>
    <property type="match status" value="1"/>
</dbReference>
<evidence type="ECO:0000256" key="1">
    <source>
        <dbReference type="PROSITE-ProRule" id="PRU00122"/>
    </source>
</evidence>
<comment type="caution">
    <text evidence="1">Lacks conserved residue(s) required for the propagation of feature annotation.</text>
</comment>
<name>A0A6J2P9X0_COTGO</name>
<dbReference type="RefSeq" id="XP_029282017.1">
    <property type="nucleotide sequence ID" value="XM_029426157.1"/>
</dbReference>
<feature type="region of interest" description="Disordered" evidence="2">
    <location>
        <begin position="302"/>
        <end position="342"/>
    </location>
</feature>
<protein>
    <submittedName>
        <fullName evidence="5">Laminin subunit alpha-5-like</fullName>
    </submittedName>
</protein>
<gene>
    <name evidence="5" type="primary">LOC115004513</name>
</gene>
<dbReference type="PANTHER" id="PTHR15036:SF49">
    <property type="entry name" value="AXOTACTIN"/>
    <property type="match status" value="1"/>
</dbReference>
<dbReference type="AlphaFoldDB" id="A0A6J2P9X0"/>
<accession>A0A6J2P9X0</accession>
<dbReference type="InParanoid" id="A0A6J2P9X0"/>
<dbReference type="GO" id="GO:0016020">
    <property type="term" value="C:membrane"/>
    <property type="evidence" value="ECO:0007669"/>
    <property type="project" value="UniProtKB-SubCell"/>
</dbReference>
<sequence>MTSLVFWWKLEPKEPSSDFLQISDADSKALEIIILRSTPNRAVVRNNRISLYTHTFLESIPPFSGKYYLGGVPEDKMPLKLKPLFPQQGSLKGCFRNVKAHGGSHVDLKRMKSSGVSFGCDSDLLVAREAHFSGQSYLDLALTNVPSLRNNFYASFSFRTEQKEGLMFYHHDKEGVCHVFLHEGHVVVRAGNSEIKTQKTYNDGNTHYIALYNNDNGMRLYMDDAIEKAKESIRLDGRRSATTAEGSTFLGGLPNQSLSNLTGCISNVFIRRETGLQTVLNLLKTKENVNVPLDCPAAKKPQQIVAAQPKHSSKPKGKHKKPSGSRSRNTRESCQAALSDQEVGATHFSGSTHSYQRYDSLPSSRSSIPHISLALRINSSDGLVLYATGGQRGAAVMSLSVSDGHLLLLLDGGKRKVSLRSRKKYNDNQWHTVFIKREGEKISLIVDGISAQSKRIPGGDRTHVTGPLYVGGVPPSMTAPGSGGFVGCVRELTLNEAPAGNPAHSQGTVPCFQNPLQPGAYFSGQGGHIAIDESLVLARDLEIMLEVRPVLDSGLLMHAGTSPDKHLSLILSQGEVTVSLNSGKGEFSTSFTPEEPLCNGRWHTIKVVKKNNVLQLHVDAASEHSVGPKQSRSAGDKETVYLGGVPEGVTVPGLPAGLPAFHGCIRQATINHRPAMLSKPLAVFGAVGMQGCPHM</sequence>
<keyword evidence="4" id="KW-1185">Reference proteome</keyword>